<gene>
    <name evidence="2" type="ORF">LPB04_17795</name>
</gene>
<dbReference type="AlphaFoldDB" id="A0A7L9U3E1"/>
<protein>
    <recommendedName>
        <fullName evidence="4">Nuclear transport factor 2 family protein</fullName>
    </recommendedName>
</protein>
<evidence type="ECO:0008006" key="4">
    <source>
        <dbReference type="Google" id="ProtNLM"/>
    </source>
</evidence>
<organism evidence="2 3">
    <name type="scientific">Massilia litorea</name>
    <dbReference type="NCBI Taxonomy" id="2769491"/>
    <lineage>
        <taxon>Bacteria</taxon>
        <taxon>Pseudomonadati</taxon>
        <taxon>Pseudomonadota</taxon>
        <taxon>Betaproteobacteria</taxon>
        <taxon>Burkholderiales</taxon>
        <taxon>Oxalobacteraceae</taxon>
        <taxon>Telluria group</taxon>
        <taxon>Massilia</taxon>
    </lineage>
</organism>
<dbReference type="KEGG" id="mlir:LPB04_17795"/>
<name>A0A7L9U3E1_9BURK</name>
<dbReference type="InterPro" id="IPR032710">
    <property type="entry name" value="NTF2-like_dom_sf"/>
</dbReference>
<proteinExistence type="predicted"/>
<accession>A0A7L9U3E1</accession>
<keyword evidence="1" id="KW-0732">Signal</keyword>
<feature type="signal peptide" evidence="1">
    <location>
        <begin position="1"/>
        <end position="21"/>
    </location>
</feature>
<evidence type="ECO:0000256" key="1">
    <source>
        <dbReference type="SAM" id="SignalP"/>
    </source>
</evidence>
<keyword evidence="3" id="KW-1185">Reference proteome</keyword>
<sequence>MRYLILAILSAFAMIVTSADAADAAVAPAHVGRHTATVEDEREIRQVVAEFQSALKTKNTYQLASLMLHSDIEFASPTPPEVLRKLQESVDPNAVPVRAGGLRDFARFIRDSKVPVEERFYNLKITQDKHIAWVMFDYEFVEDGKVGNYGIETWQMTKNIEGKWKIASVWWSTNLMQ</sequence>
<reference evidence="2 3" key="1">
    <citation type="submission" date="2020-10" db="EMBL/GenBank/DDBJ databases">
        <title>Genome sequencing of Massilia sp. LPB0304.</title>
        <authorList>
            <person name="Kim J."/>
        </authorList>
    </citation>
    <scope>NUCLEOTIDE SEQUENCE [LARGE SCALE GENOMIC DNA]</scope>
    <source>
        <strain evidence="2 3">LPB0304</strain>
    </source>
</reference>
<evidence type="ECO:0000313" key="3">
    <source>
        <dbReference type="Proteomes" id="UP000593875"/>
    </source>
</evidence>
<dbReference type="SUPFAM" id="SSF54427">
    <property type="entry name" value="NTF2-like"/>
    <property type="match status" value="1"/>
</dbReference>
<feature type="chain" id="PRO_5032693883" description="Nuclear transport factor 2 family protein" evidence="1">
    <location>
        <begin position="22"/>
        <end position="177"/>
    </location>
</feature>
<evidence type="ECO:0000313" key="2">
    <source>
        <dbReference type="EMBL" id="QOL48792.1"/>
    </source>
</evidence>
<dbReference type="EMBL" id="CP062941">
    <property type="protein sequence ID" value="QOL48792.1"/>
    <property type="molecule type" value="Genomic_DNA"/>
</dbReference>
<dbReference type="Gene3D" id="3.10.450.50">
    <property type="match status" value="1"/>
</dbReference>
<dbReference type="Proteomes" id="UP000593875">
    <property type="component" value="Chromosome"/>
</dbReference>
<dbReference type="RefSeq" id="WP_193685835.1">
    <property type="nucleotide sequence ID" value="NZ_CP062941.1"/>
</dbReference>